<evidence type="ECO:0000256" key="1">
    <source>
        <dbReference type="ARBA" id="ARBA00004141"/>
    </source>
</evidence>
<dbReference type="EMBL" id="NCSJ02000048">
    <property type="protein sequence ID" value="RFU32759.1"/>
    <property type="molecule type" value="Genomic_DNA"/>
</dbReference>
<comment type="subcellular location">
    <subcellularLocation>
        <location evidence="1">Membrane</location>
        <topology evidence="1">Multi-pass membrane protein</topology>
    </subcellularLocation>
</comment>
<evidence type="ECO:0000256" key="7">
    <source>
        <dbReference type="ARBA" id="ARBA00049119"/>
    </source>
</evidence>
<feature type="transmembrane region" description="Helical" evidence="9">
    <location>
        <begin position="472"/>
        <end position="490"/>
    </location>
</feature>
<evidence type="ECO:0000256" key="3">
    <source>
        <dbReference type="ARBA" id="ARBA00022448"/>
    </source>
</evidence>
<evidence type="ECO:0000256" key="8">
    <source>
        <dbReference type="RuleBase" id="RU003346"/>
    </source>
</evidence>
<evidence type="ECO:0000256" key="9">
    <source>
        <dbReference type="SAM" id="Phobius"/>
    </source>
</evidence>
<dbReference type="GO" id="GO:0016020">
    <property type="term" value="C:membrane"/>
    <property type="evidence" value="ECO:0007669"/>
    <property type="project" value="UniProtKB-SubCell"/>
</dbReference>
<sequence>MDVQDPDREVSVLDEKRDLGFAHLEDSSSNGENRDLDTIEQTKLTSYVWLLALWAAIGGLLFGYDTGAISSVLVLIGTDLGKPLSSNDSELITSLTSGGAFIGAVIAGLLADRFGRKICILFAAVLFTLGAVIQASSFSLIQMATGRAVIGLGVGSAAMIVPVYIAEISPARHRGRMVSIDVISITGGQCVSYIFGVGFQYVNGGWRYITALGAVPSIVLGALLLVCPESPRQLIYHKRKDEAAQVLRKIYPNATPEQVDDKISLIEQNINQHIAMNEEYGIRKALVKLHTVPGNLRALVVACGIMGLSQMCGFNTLMYYSATLFKMVGFSNSIAVGIVIGATNFLFSCIAVKYIDRIGRRRMLVGTVWGMSAALAVAAIAFHWIPLDRKTLDLTTNTLGWPEIVMLVSLILFVACFGAGVAPVSWQANELLPMEVRAVGTMLIVCTCWGTNIIVASTFLSMMKSITPSGTFGFYSALCFLGWVLSIFMYPEVAQMSLEEVRAVFQDGFGVKYARQWQKDNKQRLKNQRLSRKEATKWPNV</sequence>
<dbReference type="PRINTS" id="PR00171">
    <property type="entry name" value="SUGRTRNSPORT"/>
</dbReference>
<feature type="non-terminal residue" evidence="11">
    <location>
        <position position="541"/>
    </location>
</feature>
<protein>
    <recommendedName>
        <fullName evidence="10">Major facilitator superfamily (MFS) profile domain-containing protein</fullName>
    </recommendedName>
</protein>
<dbReference type="PROSITE" id="PS00216">
    <property type="entry name" value="SUGAR_TRANSPORT_1"/>
    <property type="match status" value="2"/>
</dbReference>
<feature type="transmembrane region" description="Helical" evidence="9">
    <location>
        <begin position="44"/>
        <end position="64"/>
    </location>
</feature>
<dbReference type="InterPro" id="IPR005828">
    <property type="entry name" value="MFS_sugar_transport-like"/>
</dbReference>
<dbReference type="InterPro" id="IPR003663">
    <property type="entry name" value="Sugar/inositol_transpt"/>
</dbReference>
<organism evidence="11 12">
    <name type="scientific">Scytalidium lignicola</name>
    <name type="common">Hyphomycete</name>
    <dbReference type="NCBI Taxonomy" id="5539"/>
    <lineage>
        <taxon>Eukaryota</taxon>
        <taxon>Fungi</taxon>
        <taxon>Dikarya</taxon>
        <taxon>Ascomycota</taxon>
        <taxon>Pezizomycotina</taxon>
        <taxon>Leotiomycetes</taxon>
        <taxon>Leotiomycetes incertae sedis</taxon>
        <taxon>Scytalidium</taxon>
    </lineage>
</organism>
<dbReference type="InterPro" id="IPR050814">
    <property type="entry name" value="Myo-inositol_Transporter"/>
</dbReference>
<dbReference type="GO" id="GO:0005366">
    <property type="term" value="F:myo-inositol:proton symporter activity"/>
    <property type="evidence" value="ECO:0007669"/>
    <property type="project" value="TreeGrafter"/>
</dbReference>
<evidence type="ECO:0000256" key="6">
    <source>
        <dbReference type="ARBA" id="ARBA00023136"/>
    </source>
</evidence>
<comment type="similarity">
    <text evidence="2 8">Belongs to the major facilitator superfamily. Sugar transporter (TC 2.A.1.1) family.</text>
</comment>
<feature type="domain" description="Major facilitator superfamily (MFS) profile" evidence="10">
    <location>
        <begin position="51"/>
        <end position="494"/>
    </location>
</feature>
<dbReference type="GO" id="GO:1904679">
    <property type="term" value="P:myo-inositol import across plasma membrane"/>
    <property type="evidence" value="ECO:0007669"/>
    <property type="project" value="TreeGrafter"/>
</dbReference>
<feature type="transmembrane region" description="Helical" evidence="9">
    <location>
        <begin position="91"/>
        <end position="111"/>
    </location>
</feature>
<evidence type="ECO:0000256" key="2">
    <source>
        <dbReference type="ARBA" id="ARBA00010992"/>
    </source>
</evidence>
<keyword evidence="12" id="KW-1185">Reference proteome</keyword>
<comment type="catalytic activity">
    <reaction evidence="7">
        <text>myo-inositol(out) + H(+)(out) = myo-inositol(in) + H(+)(in)</text>
        <dbReference type="Rhea" id="RHEA:60364"/>
        <dbReference type="ChEBI" id="CHEBI:15378"/>
        <dbReference type="ChEBI" id="CHEBI:17268"/>
    </reaction>
</comment>
<name>A0A3E2HH68_SCYLI</name>
<dbReference type="PROSITE" id="PS00217">
    <property type="entry name" value="SUGAR_TRANSPORT_2"/>
    <property type="match status" value="1"/>
</dbReference>
<dbReference type="FunFam" id="1.20.1250.20:FF:000073">
    <property type="entry name" value="MFS myo-inositol transporter, putative"/>
    <property type="match status" value="1"/>
</dbReference>
<dbReference type="InterPro" id="IPR020846">
    <property type="entry name" value="MFS_dom"/>
</dbReference>
<dbReference type="NCBIfam" id="TIGR00879">
    <property type="entry name" value="SP"/>
    <property type="match status" value="1"/>
</dbReference>
<feature type="transmembrane region" description="Helical" evidence="9">
    <location>
        <begin position="147"/>
        <end position="166"/>
    </location>
</feature>
<feature type="transmembrane region" description="Helical" evidence="9">
    <location>
        <begin position="208"/>
        <end position="227"/>
    </location>
</feature>
<dbReference type="InterPro" id="IPR005829">
    <property type="entry name" value="Sugar_transporter_CS"/>
</dbReference>
<evidence type="ECO:0000256" key="5">
    <source>
        <dbReference type="ARBA" id="ARBA00022989"/>
    </source>
</evidence>
<dbReference type="OMA" id="FIPINHD"/>
<gene>
    <name evidence="11" type="ORF">B7463_g3576</name>
</gene>
<dbReference type="Pfam" id="PF00083">
    <property type="entry name" value="Sugar_tr"/>
    <property type="match status" value="1"/>
</dbReference>
<keyword evidence="3 8" id="KW-0813">Transport</keyword>
<comment type="caution">
    <text evidence="11">The sequence shown here is derived from an EMBL/GenBank/DDBJ whole genome shotgun (WGS) entry which is preliminary data.</text>
</comment>
<evidence type="ECO:0000313" key="11">
    <source>
        <dbReference type="EMBL" id="RFU32759.1"/>
    </source>
</evidence>
<feature type="transmembrane region" description="Helical" evidence="9">
    <location>
        <begin position="404"/>
        <end position="426"/>
    </location>
</feature>
<dbReference type="PANTHER" id="PTHR48020">
    <property type="entry name" value="PROTON MYO-INOSITOL COTRANSPORTER"/>
    <property type="match status" value="1"/>
</dbReference>
<dbReference type="InterPro" id="IPR036259">
    <property type="entry name" value="MFS_trans_sf"/>
</dbReference>
<dbReference type="PROSITE" id="PS50850">
    <property type="entry name" value="MFS"/>
    <property type="match status" value="1"/>
</dbReference>
<reference evidence="11 12" key="1">
    <citation type="submission" date="2018-05" db="EMBL/GenBank/DDBJ databases">
        <title>Draft genome sequence of Scytalidium lignicola DSM 105466, a ubiquitous saprotrophic fungus.</title>
        <authorList>
            <person name="Buettner E."/>
            <person name="Gebauer A.M."/>
            <person name="Hofrichter M."/>
            <person name="Liers C."/>
            <person name="Kellner H."/>
        </authorList>
    </citation>
    <scope>NUCLEOTIDE SEQUENCE [LARGE SCALE GENOMIC DNA]</scope>
    <source>
        <strain evidence="11 12">DSM 105466</strain>
    </source>
</reference>
<accession>A0A3E2HH68</accession>
<evidence type="ECO:0000259" key="10">
    <source>
        <dbReference type="PROSITE" id="PS50850"/>
    </source>
</evidence>
<feature type="transmembrane region" description="Helical" evidence="9">
    <location>
        <begin position="298"/>
        <end position="322"/>
    </location>
</feature>
<feature type="non-terminal residue" evidence="11">
    <location>
        <position position="1"/>
    </location>
</feature>
<feature type="transmembrane region" description="Helical" evidence="9">
    <location>
        <begin position="118"/>
        <end position="141"/>
    </location>
</feature>
<dbReference type="SUPFAM" id="SSF103473">
    <property type="entry name" value="MFS general substrate transporter"/>
    <property type="match status" value="1"/>
</dbReference>
<dbReference type="Proteomes" id="UP000258309">
    <property type="component" value="Unassembled WGS sequence"/>
</dbReference>
<dbReference type="PANTHER" id="PTHR48020:SF22">
    <property type="entry name" value="MAJOR FACILITATOR SUPERFAMILY (MFS) PROFILE DOMAIN-CONTAINING PROTEIN-RELATED"/>
    <property type="match status" value="1"/>
</dbReference>
<dbReference type="AlphaFoldDB" id="A0A3E2HH68"/>
<feature type="transmembrane region" description="Helical" evidence="9">
    <location>
        <begin position="334"/>
        <end position="352"/>
    </location>
</feature>
<evidence type="ECO:0000313" key="12">
    <source>
        <dbReference type="Proteomes" id="UP000258309"/>
    </source>
</evidence>
<feature type="transmembrane region" description="Helical" evidence="9">
    <location>
        <begin position="178"/>
        <end position="202"/>
    </location>
</feature>
<evidence type="ECO:0000256" key="4">
    <source>
        <dbReference type="ARBA" id="ARBA00022692"/>
    </source>
</evidence>
<keyword evidence="4 9" id="KW-0812">Transmembrane</keyword>
<dbReference type="Gene3D" id="1.20.1250.20">
    <property type="entry name" value="MFS general substrate transporter like domains"/>
    <property type="match status" value="1"/>
</dbReference>
<keyword evidence="6 9" id="KW-0472">Membrane</keyword>
<dbReference type="OrthoDB" id="6339427at2759"/>
<feature type="transmembrane region" description="Helical" evidence="9">
    <location>
        <begin position="438"/>
        <end position="460"/>
    </location>
</feature>
<keyword evidence="5 9" id="KW-1133">Transmembrane helix</keyword>
<feature type="transmembrane region" description="Helical" evidence="9">
    <location>
        <begin position="364"/>
        <end position="384"/>
    </location>
</feature>
<proteinExistence type="inferred from homology"/>